<proteinExistence type="predicted"/>
<name>A0ACB8UV23_9EURO</name>
<accession>A0ACB8UV23</accession>
<dbReference type="EMBL" id="JALBCA010000055">
    <property type="protein sequence ID" value="KAI2385706.1"/>
    <property type="molecule type" value="Genomic_DNA"/>
</dbReference>
<organism evidence="1">
    <name type="scientific">Ophidiomyces ophidiicola</name>
    <dbReference type="NCBI Taxonomy" id="1387563"/>
    <lineage>
        <taxon>Eukaryota</taxon>
        <taxon>Fungi</taxon>
        <taxon>Dikarya</taxon>
        <taxon>Ascomycota</taxon>
        <taxon>Pezizomycotina</taxon>
        <taxon>Eurotiomycetes</taxon>
        <taxon>Eurotiomycetidae</taxon>
        <taxon>Onygenales</taxon>
        <taxon>Onygenaceae</taxon>
        <taxon>Ophidiomyces</taxon>
    </lineage>
</organism>
<protein>
    <submittedName>
        <fullName evidence="1">Pumilio y domain member 6</fullName>
    </submittedName>
</protein>
<sequence>MPGAKRRSDVTEGNARKKSKLKKLPENEVGTQNDAASDLDQDSDAPKPAAKRDSFKATKGEWRKTNGNASAGGDKFAKMTSKDTHIKQKSVAQERKLAKPNAPLIVRTKKLWERLRLKSHVPRDERKQLVAELYSIITGRVHDFIFKHDSVRVIQTALKYGIPDQRKAIALELKGAYRDLAESKYGKFLLAKLVVHGDEEIRDMIVPEFYGHVRKLMRHPEAAWILDDIYRQALTPTQKSALLREWYGPEFAIFKTPTANETSELSKILEEAPEKRAPIMQHLLELINLLVQKKTTGFTMLHDAMLQYFLNTKPGSTEASEFIELLKVDEDGNLEKNLAFTKSGARLMCLVLAYSTAKDRKLLLRMYRDTISMIAEDAHAHSILLTAYEVVDDTKLTAKLIFSELFGDMASSSQRHEVLLQQVEHPSYRIPLLYLFGGDKLSWLLSEADKKILDEVRSIRSSTSKKDPTVRRNELISAASPTMLEFVASSAGSLVKTASGCRCITEVVLGASGDKAAAVAAVVATVNSEPEAMGTPFAGRMLKSLVQGGRYNPDLKAVEKSQPPLQFDALLYDEIKKDVLSWLVGPNPFVLVALLEADDFTKREELIKTLNTHKKELSKLTESLSKKEDEKSGAQQANRKAARLLLDAMK</sequence>
<reference evidence="1" key="1">
    <citation type="journal article" date="2022" name="bioRxiv">
        <title>Population genetic analysis of Ophidiomyces ophidiicola, the causative agent of snake fungal disease, indicates recent introductions to the USA.</title>
        <authorList>
            <person name="Ladner J.T."/>
            <person name="Palmer J.M."/>
            <person name="Ettinger C.L."/>
            <person name="Stajich J.E."/>
            <person name="Farrell T.M."/>
            <person name="Glorioso B.M."/>
            <person name="Lawson B."/>
            <person name="Price S.J."/>
            <person name="Stengle A.G."/>
            <person name="Grear D.A."/>
            <person name="Lorch J.M."/>
        </authorList>
    </citation>
    <scope>NUCLEOTIDE SEQUENCE</scope>
    <source>
        <strain evidence="1">NWHC 24266-5</strain>
    </source>
</reference>
<comment type="caution">
    <text evidence="1">The sequence shown here is derived from an EMBL/GenBank/DDBJ whole genome shotgun (WGS) entry which is preliminary data.</text>
</comment>
<gene>
    <name evidence="1" type="primary">puf6</name>
    <name evidence="1" type="ORF">LOY88_003939</name>
</gene>
<evidence type="ECO:0000313" key="1">
    <source>
        <dbReference type="EMBL" id="KAI2385706.1"/>
    </source>
</evidence>